<protein>
    <submittedName>
        <fullName evidence="1">Transcriptional regulator</fullName>
    </submittedName>
</protein>
<proteinExistence type="predicted"/>
<dbReference type="InterPro" id="IPR020518">
    <property type="entry name" value="Tscrpt_reg_PrtN"/>
</dbReference>
<dbReference type="Pfam" id="PF11112">
    <property type="entry name" value="PyocinActivator"/>
    <property type="match status" value="1"/>
</dbReference>
<dbReference type="GO" id="GO:0006355">
    <property type="term" value="P:regulation of DNA-templated transcription"/>
    <property type="evidence" value="ECO:0007669"/>
    <property type="project" value="InterPro"/>
</dbReference>
<organism evidence="1 2">
    <name type="scientific">Pseudomonas nitroreducens</name>
    <dbReference type="NCBI Taxonomy" id="46680"/>
    <lineage>
        <taxon>Bacteria</taxon>
        <taxon>Pseudomonadati</taxon>
        <taxon>Pseudomonadota</taxon>
        <taxon>Gammaproteobacteria</taxon>
        <taxon>Pseudomonadales</taxon>
        <taxon>Pseudomonadaceae</taxon>
        <taxon>Pseudomonas</taxon>
    </lineage>
</organism>
<evidence type="ECO:0000313" key="1">
    <source>
        <dbReference type="EMBL" id="OWP49232.1"/>
    </source>
</evidence>
<reference evidence="1 2" key="1">
    <citation type="submission" date="2017-06" db="EMBL/GenBank/DDBJ databases">
        <title>Draft genome of Pseudomonas nitroreducens DF05.</title>
        <authorList>
            <person name="Iyer R."/>
        </authorList>
    </citation>
    <scope>NUCLEOTIDE SEQUENCE [LARGE SCALE GENOMIC DNA]</scope>
    <source>
        <strain evidence="1 2">DF05</strain>
    </source>
</reference>
<comment type="caution">
    <text evidence="1">The sequence shown here is derived from an EMBL/GenBank/DDBJ whole genome shotgun (WGS) entry which is preliminary data.</text>
</comment>
<dbReference type="Proteomes" id="UP000198145">
    <property type="component" value="Unassembled WGS sequence"/>
</dbReference>
<evidence type="ECO:0000313" key="2">
    <source>
        <dbReference type="Proteomes" id="UP000198145"/>
    </source>
</evidence>
<dbReference type="STRING" id="46680.GCA_000807755_06391"/>
<accession>A0A246F7S5</accession>
<sequence>MQSTADIRPAPRPETVSLVYQIFGDVLVPLEQVRERWFRNLNRENFSKALSCGRIALPVTTLDDSHKAMQYVAVDHLAAYVEERSQQADAALARRKANLQVVEARQAG</sequence>
<dbReference type="AlphaFoldDB" id="A0A246F7S5"/>
<name>A0A246F7S5_PSENT</name>
<dbReference type="RefSeq" id="WP_088420349.1">
    <property type="nucleotide sequence ID" value="NZ_NJBA01000007.1"/>
</dbReference>
<dbReference type="EMBL" id="NJBA01000007">
    <property type="protein sequence ID" value="OWP49232.1"/>
    <property type="molecule type" value="Genomic_DNA"/>
</dbReference>
<gene>
    <name evidence="1" type="ORF">CEG18_21110</name>
</gene>
<dbReference type="eggNOG" id="ENOG5032YRW">
    <property type="taxonomic scope" value="Bacteria"/>
</dbReference>